<evidence type="ECO:0000256" key="3">
    <source>
        <dbReference type="ARBA" id="ARBA00022679"/>
    </source>
</evidence>
<dbReference type="PROSITE" id="PS52019">
    <property type="entry name" value="PKS_MFAS_DH"/>
    <property type="match status" value="1"/>
</dbReference>
<dbReference type="SMART" id="SM00826">
    <property type="entry name" value="PKS_DH"/>
    <property type="match status" value="1"/>
</dbReference>
<evidence type="ECO:0000313" key="11">
    <source>
        <dbReference type="Proteomes" id="UP000294927"/>
    </source>
</evidence>
<dbReference type="CDD" id="cd00833">
    <property type="entry name" value="PKS"/>
    <property type="match status" value="1"/>
</dbReference>
<evidence type="ECO:0000259" key="7">
    <source>
        <dbReference type="PROSITE" id="PS50075"/>
    </source>
</evidence>
<dbReference type="PROSITE" id="PS00606">
    <property type="entry name" value="KS3_1"/>
    <property type="match status" value="1"/>
</dbReference>
<evidence type="ECO:0000313" key="10">
    <source>
        <dbReference type="EMBL" id="TDV49790.1"/>
    </source>
</evidence>
<dbReference type="InterPro" id="IPR032821">
    <property type="entry name" value="PKS_assoc"/>
</dbReference>
<comment type="caution">
    <text evidence="10">The sequence shown here is derived from an EMBL/GenBank/DDBJ whole genome shotgun (WGS) entry which is preliminary data.</text>
</comment>
<keyword evidence="4" id="KW-0012">Acyltransferase</keyword>
<evidence type="ECO:0000256" key="2">
    <source>
        <dbReference type="ARBA" id="ARBA00022553"/>
    </source>
</evidence>
<keyword evidence="1" id="KW-0596">Phosphopantetheine</keyword>
<dbReference type="SUPFAM" id="SSF53901">
    <property type="entry name" value="Thiolase-like"/>
    <property type="match status" value="1"/>
</dbReference>
<dbReference type="Gene3D" id="3.30.70.3290">
    <property type="match status" value="1"/>
</dbReference>
<dbReference type="Pfam" id="PF08659">
    <property type="entry name" value="KR"/>
    <property type="match status" value="1"/>
</dbReference>
<feature type="region of interest" description="Disordered" evidence="6">
    <location>
        <begin position="1661"/>
        <end position="1685"/>
    </location>
</feature>
<dbReference type="GO" id="GO:0004315">
    <property type="term" value="F:3-oxoacyl-[acyl-carrier-protein] synthase activity"/>
    <property type="evidence" value="ECO:0007669"/>
    <property type="project" value="InterPro"/>
</dbReference>
<dbReference type="Gene3D" id="1.10.1200.10">
    <property type="entry name" value="ACP-like"/>
    <property type="match status" value="1"/>
</dbReference>
<dbReference type="InterPro" id="IPR014043">
    <property type="entry name" value="Acyl_transferase_dom"/>
</dbReference>
<dbReference type="InterPro" id="IPR014030">
    <property type="entry name" value="Ketoacyl_synth_N"/>
</dbReference>
<dbReference type="Pfam" id="PF00698">
    <property type="entry name" value="Acyl_transf_1"/>
    <property type="match status" value="1"/>
</dbReference>
<dbReference type="SUPFAM" id="SSF51735">
    <property type="entry name" value="NAD(P)-binding Rossmann-fold domains"/>
    <property type="match status" value="2"/>
</dbReference>
<dbReference type="Pfam" id="PF02801">
    <property type="entry name" value="Ketoacyl-synt_C"/>
    <property type="match status" value="1"/>
</dbReference>
<keyword evidence="3" id="KW-0808">Transferase</keyword>
<dbReference type="InterPro" id="IPR057326">
    <property type="entry name" value="KR_dom"/>
</dbReference>
<dbReference type="InterPro" id="IPR016036">
    <property type="entry name" value="Malonyl_transacylase_ACP-bd"/>
</dbReference>
<dbReference type="SMART" id="SM00823">
    <property type="entry name" value="PKS_PP"/>
    <property type="match status" value="1"/>
</dbReference>
<dbReference type="InterPro" id="IPR001227">
    <property type="entry name" value="Ac_transferase_dom_sf"/>
</dbReference>
<dbReference type="SMART" id="SM00822">
    <property type="entry name" value="PKS_KR"/>
    <property type="match status" value="1"/>
</dbReference>
<evidence type="ECO:0000256" key="5">
    <source>
        <dbReference type="PROSITE-ProRule" id="PRU01363"/>
    </source>
</evidence>
<keyword evidence="11" id="KW-1185">Reference proteome</keyword>
<dbReference type="InterPro" id="IPR036291">
    <property type="entry name" value="NAD(P)-bd_dom_sf"/>
</dbReference>
<dbReference type="InterPro" id="IPR020841">
    <property type="entry name" value="PKS_Beta-ketoAc_synthase_dom"/>
</dbReference>
<organism evidence="10 11">
    <name type="scientific">Actinophytocola oryzae</name>
    <dbReference type="NCBI Taxonomy" id="502181"/>
    <lineage>
        <taxon>Bacteria</taxon>
        <taxon>Bacillati</taxon>
        <taxon>Actinomycetota</taxon>
        <taxon>Actinomycetes</taxon>
        <taxon>Pseudonocardiales</taxon>
        <taxon>Pseudonocardiaceae</taxon>
    </lineage>
</organism>
<dbReference type="PANTHER" id="PTHR43775">
    <property type="entry name" value="FATTY ACID SYNTHASE"/>
    <property type="match status" value="1"/>
</dbReference>
<protein>
    <submittedName>
        <fullName evidence="10">Epothilone polyketide synthase C</fullName>
    </submittedName>
</protein>
<reference evidence="10 11" key="1">
    <citation type="submission" date="2019-03" db="EMBL/GenBank/DDBJ databases">
        <title>Genomic Encyclopedia of Archaeal and Bacterial Type Strains, Phase II (KMG-II): from individual species to whole genera.</title>
        <authorList>
            <person name="Goeker M."/>
        </authorList>
    </citation>
    <scope>NUCLEOTIDE SEQUENCE [LARGE SCALE GENOMIC DNA]</scope>
    <source>
        <strain evidence="10 11">DSM 45499</strain>
    </source>
</reference>
<dbReference type="Pfam" id="PF16197">
    <property type="entry name" value="KAsynt_C_assoc"/>
    <property type="match status" value="1"/>
</dbReference>
<dbReference type="InterPro" id="IPR006162">
    <property type="entry name" value="Ppantetheine_attach_site"/>
</dbReference>
<sequence>MNGQDEDLDAKVAIVGLSCRFPGAPDAATFWANLRDGVESMRTIDEDELAAAGVDPAESGDPDYVPVQPDFAGIDLFDAEYFGFSPRQAMTTDPQHRIFLEQAVAALEHAGYGAGAPGSRVGVYGGASTTAYLENITANLDRGESIRGENVGLGFELAFLTSRVAHQLDLRGPTVPVQTACSTSLVAVHLACQALLDLECDMAVAGAVAYKVRPGTGYLYRDGAFLSPDGHVRPFDAAARGTVFGNGAGVLVLKRLADALADGDTVHAVIAGSAVNNDGSDKASFTAPAAAGQAAVIGEAWAAAGTGPEDIDLVEAHGSGTVVGDAIEFQALRRVFDGRGSADLGSVKGNVGHLDAASGMAGLIKTVLAMTHETLPPSVNFDRPSPDVPLAGGPFRIRTEAAPWPRRPDRVRRAGVSAFGFGGTNAHVVLEEAPEPGVVRDAPPVCALRLSARTPEALDELTDRLADHLEHHRPDLADTAHTLAEGRRAHRHRRAVSVPGDDPVAAAAMLRRRGSTEVATGVAGDPRIVFLFTGQGAQRTGMGHELYLGEPVYRDAVDRCAEIVSPLLGTDLLDVLFDPDVDVDDTLHAQPALFATEYALATLLRDRGIAPSAMIGHSLGELVAATVAGVFTLPDALATVVLRARAMHDLPAGSMASVVADRDGLELPDDLALAAHNSVRDCVVSGSPDAVATFTAAARARGTTVAPVAGTRAFHHPSAAPAAETLRAHLAGLALSPPNIPITSTRTGAPLTAEQATDPGYWAEHVLRTVEFHAAVTATTTPSTVYVEVGPGNTLATLVRRGHTGDGDPAVTVTTLPHRRDRRDAAQTLRYALDRLWTLGARVTPPPGGRRIPLPTYPFQRSRHWMDVPADDAPRPRGRGPHPLLDQELLRSAGQTVFGTELSAERHWVLSEHRLLGEALVPGTTYLEMGRAAAELHLGRPVTVLREVEFLVPLMVPDGESRTVHVTVREGQDGHADTEVEFTVASHDPGTGGWTTHVRGLAGSRRQAVPADADLPRMRERCTARKVDTSTVQAGHAVMTFGERWVHSLPVVHVGERAAVGELNLPEGYRAECDTLALHPALLDLATGFTGLALAGAGDAERGFFLPIGYDELRLHRPLPASGVSLIEPRPGTTLDDDVRVSDVLVCDDDGAVAVTVRGFTVRRVPDAARTVARLRPRTRHHELRWVPATGGPGPRRAPGEILVVAEPDSAGTELADELAAAGAAVTLVELTTHTPGTGPSVGGRSLVRASAEGFAELADALREGGPRHLVHVASANPKPVPAHLHVGVHALFQLFRTLSERGVVPTRLDVVAPSVSPVDGHEDGPHSVHAALFGLATVIGAEIGDAEVRCVDAGPGVGAGAVCAELLGERAPVTVALRGTERHVRELVRVDLGERRRPVPPDPAGVHLITGGLGGLGLALAGRLAATVPGVRLALLARDLPDGDDDRSRARQAAVTALTEAGADVRVYAVDVADAARVADAVARVRAEQGRISVVVHAAGVAGDGFLFRKDAATFRATLDAKVLGAVALAEATRHEPPELTVLFSSTVAVFGAAGQGDYTAANAFLDAYAEELTARGRPSVSVAWTDWLGTGMAHDHDVRADQGFFRSIGIEDALDSLEEILTADRARVVVGEVNLARRGDPAIAATLARSPVTLGEPLRRALTGAGDGGADGPATGDGPALTGRDTGYSDTERTLAGIWAAETGLTEIDVHDSGVALGVDSLTGLRIAQQIHKNLRVRVSMADMFRLDTVAELAAHLDAAGARTEGGSDT</sequence>
<dbReference type="InterPro" id="IPR016035">
    <property type="entry name" value="Acyl_Trfase/lysoPLipase"/>
</dbReference>
<dbReference type="Pfam" id="PF21089">
    <property type="entry name" value="PKS_DH_N"/>
    <property type="match status" value="1"/>
</dbReference>
<dbReference type="Gene3D" id="3.40.47.10">
    <property type="match status" value="1"/>
</dbReference>
<dbReference type="InterPro" id="IPR020806">
    <property type="entry name" value="PKS_PP-bd"/>
</dbReference>
<dbReference type="GO" id="GO:0006633">
    <property type="term" value="P:fatty acid biosynthetic process"/>
    <property type="evidence" value="ECO:0007669"/>
    <property type="project" value="InterPro"/>
</dbReference>
<dbReference type="Pfam" id="PF00109">
    <property type="entry name" value="ketoacyl-synt"/>
    <property type="match status" value="1"/>
</dbReference>
<dbReference type="Pfam" id="PF00550">
    <property type="entry name" value="PP-binding"/>
    <property type="match status" value="1"/>
</dbReference>
<dbReference type="GO" id="GO:0004312">
    <property type="term" value="F:fatty acid synthase activity"/>
    <property type="evidence" value="ECO:0007669"/>
    <property type="project" value="TreeGrafter"/>
</dbReference>
<dbReference type="InterPro" id="IPR049552">
    <property type="entry name" value="PKS_DH_N"/>
</dbReference>
<dbReference type="SUPFAM" id="SSF47336">
    <property type="entry name" value="ACP-like"/>
    <property type="match status" value="1"/>
</dbReference>
<gene>
    <name evidence="10" type="ORF">CLV71_107138</name>
</gene>
<dbReference type="Pfam" id="PF14765">
    <property type="entry name" value="PS-DH"/>
    <property type="match status" value="1"/>
</dbReference>
<feature type="region of interest" description="C-terminal hotdog fold" evidence="5">
    <location>
        <begin position="1023"/>
        <end position="1171"/>
    </location>
</feature>
<dbReference type="Gene3D" id="3.40.50.720">
    <property type="entry name" value="NAD(P)-binding Rossmann-like Domain"/>
    <property type="match status" value="1"/>
</dbReference>
<dbReference type="InterPro" id="IPR036736">
    <property type="entry name" value="ACP-like_sf"/>
</dbReference>
<dbReference type="SUPFAM" id="SSF52151">
    <property type="entry name" value="FabD/lysophospholipase-like"/>
    <property type="match status" value="1"/>
</dbReference>
<feature type="region of interest" description="N-terminal hotdog fold" evidence="5">
    <location>
        <begin position="882"/>
        <end position="1009"/>
    </location>
</feature>
<dbReference type="Proteomes" id="UP000294927">
    <property type="component" value="Unassembled WGS sequence"/>
</dbReference>
<name>A0A4R7VK04_9PSEU</name>
<proteinExistence type="predicted"/>
<feature type="active site" description="Proton acceptor; for dehydratase activity" evidence="5">
    <location>
        <position position="913"/>
    </location>
</feature>
<dbReference type="Gene3D" id="3.10.129.110">
    <property type="entry name" value="Polyketide synthase dehydratase"/>
    <property type="match status" value="1"/>
</dbReference>
<dbReference type="RefSeq" id="WP_133904487.1">
    <property type="nucleotide sequence ID" value="NZ_SOCP01000007.1"/>
</dbReference>
<evidence type="ECO:0000259" key="8">
    <source>
        <dbReference type="PROSITE" id="PS52004"/>
    </source>
</evidence>
<feature type="active site" description="Proton donor; for dehydratase activity" evidence="5">
    <location>
        <position position="1084"/>
    </location>
</feature>
<evidence type="ECO:0000256" key="1">
    <source>
        <dbReference type="ARBA" id="ARBA00022450"/>
    </source>
</evidence>
<evidence type="ECO:0000259" key="9">
    <source>
        <dbReference type="PROSITE" id="PS52019"/>
    </source>
</evidence>
<accession>A0A4R7VK04</accession>
<feature type="domain" description="Ketosynthase family 3 (KS3)" evidence="8">
    <location>
        <begin position="9"/>
        <end position="432"/>
    </location>
</feature>
<dbReference type="SMART" id="SM00825">
    <property type="entry name" value="PKS_KS"/>
    <property type="match status" value="1"/>
</dbReference>
<dbReference type="InterPro" id="IPR009081">
    <property type="entry name" value="PP-bd_ACP"/>
</dbReference>
<dbReference type="PROSITE" id="PS50075">
    <property type="entry name" value="CARRIER"/>
    <property type="match status" value="1"/>
</dbReference>
<dbReference type="SMART" id="SM00827">
    <property type="entry name" value="PKS_AT"/>
    <property type="match status" value="1"/>
</dbReference>
<dbReference type="PANTHER" id="PTHR43775:SF51">
    <property type="entry name" value="INACTIVE PHENOLPHTHIOCEROL SYNTHESIS POLYKETIDE SYNTHASE TYPE I PKS1-RELATED"/>
    <property type="match status" value="1"/>
</dbReference>
<dbReference type="InterPro" id="IPR049551">
    <property type="entry name" value="PKS_DH_C"/>
</dbReference>
<dbReference type="GO" id="GO:0031177">
    <property type="term" value="F:phosphopantetheine binding"/>
    <property type="evidence" value="ECO:0007669"/>
    <property type="project" value="InterPro"/>
</dbReference>
<dbReference type="InterPro" id="IPR014031">
    <property type="entry name" value="Ketoacyl_synth_C"/>
</dbReference>
<dbReference type="Gene3D" id="3.40.366.10">
    <property type="entry name" value="Malonyl-Coenzyme A Acyl Carrier Protein, domain 2"/>
    <property type="match status" value="1"/>
</dbReference>
<feature type="compositionally biased region" description="Low complexity" evidence="6">
    <location>
        <begin position="1674"/>
        <end position="1683"/>
    </location>
</feature>
<dbReference type="SUPFAM" id="SSF55048">
    <property type="entry name" value="Probable ACP-binding domain of malonyl-CoA ACP transacylase"/>
    <property type="match status" value="1"/>
</dbReference>
<keyword evidence="2" id="KW-0597">Phosphoprotein</keyword>
<dbReference type="InterPro" id="IPR013968">
    <property type="entry name" value="PKS_KR"/>
</dbReference>
<evidence type="ECO:0000256" key="4">
    <source>
        <dbReference type="ARBA" id="ARBA00023315"/>
    </source>
</evidence>
<dbReference type="EMBL" id="SOCP01000007">
    <property type="protein sequence ID" value="TDV49790.1"/>
    <property type="molecule type" value="Genomic_DNA"/>
</dbReference>
<dbReference type="PROSITE" id="PS00012">
    <property type="entry name" value="PHOSPHOPANTETHEINE"/>
    <property type="match status" value="1"/>
</dbReference>
<dbReference type="InterPro" id="IPR050091">
    <property type="entry name" value="PKS_NRPS_Biosynth_Enz"/>
</dbReference>
<feature type="domain" description="Carrier" evidence="7">
    <location>
        <begin position="1688"/>
        <end position="1763"/>
    </location>
</feature>
<dbReference type="OrthoDB" id="3653264at2"/>
<dbReference type="InterPro" id="IPR016039">
    <property type="entry name" value="Thiolase-like"/>
</dbReference>
<dbReference type="InterPro" id="IPR042104">
    <property type="entry name" value="PKS_dehydratase_sf"/>
</dbReference>
<dbReference type="InterPro" id="IPR020807">
    <property type="entry name" value="PKS_DH"/>
</dbReference>
<dbReference type="PROSITE" id="PS52004">
    <property type="entry name" value="KS3_2"/>
    <property type="match status" value="1"/>
</dbReference>
<dbReference type="InterPro" id="IPR049900">
    <property type="entry name" value="PKS_mFAS_DH"/>
</dbReference>
<evidence type="ECO:0000256" key="6">
    <source>
        <dbReference type="SAM" id="MobiDB-lite"/>
    </source>
</evidence>
<feature type="domain" description="PKS/mFAS DH" evidence="9">
    <location>
        <begin position="882"/>
        <end position="1171"/>
    </location>
</feature>
<dbReference type="InterPro" id="IPR018201">
    <property type="entry name" value="Ketoacyl_synth_AS"/>
</dbReference>